<feature type="domain" description="VOC" evidence="1">
    <location>
        <begin position="10"/>
        <end position="135"/>
    </location>
</feature>
<reference evidence="2 3" key="1">
    <citation type="submission" date="2020-08" db="EMBL/GenBank/DDBJ databases">
        <title>Edaphobacter telluris sp. nov. and Acidobacterium dinghuensis sp. nov., two acidobacteria isolated from forest soil.</title>
        <authorList>
            <person name="Fu J."/>
            <person name="Qiu L."/>
        </authorList>
    </citation>
    <scope>NUCLEOTIDE SEQUENCE [LARGE SCALE GENOMIC DNA]</scope>
    <source>
        <strain evidence="2">4Y35</strain>
    </source>
</reference>
<dbReference type="Gene3D" id="3.30.720.110">
    <property type="match status" value="1"/>
</dbReference>
<accession>A0A7G8BNL0</accession>
<protein>
    <submittedName>
        <fullName evidence="2">VOC family protein</fullName>
    </submittedName>
</protein>
<evidence type="ECO:0000313" key="2">
    <source>
        <dbReference type="EMBL" id="QNI34130.1"/>
    </source>
</evidence>
<gene>
    <name evidence="2" type="ORF">H7849_09625</name>
</gene>
<sequence length="148" mass="16573">MSQVKAIPDGYHTIQPYLHIRGAAEALEFYKKAFAATERMRMPQEDGRIGHAEIQLGDSVIMLADEYPEKGIYSPKHLGGSAASIMFYVEDCDAVYKQALSAGAKSLREPANQFYGDRMAGVEDPFGFQWWIGTHVKDVSMEELQKSH</sequence>
<evidence type="ECO:0000259" key="1">
    <source>
        <dbReference type="PROSITE" id="PS51819"/>
    </source>
</evidence>
<dbReference type="PANTHER" id="PTHR34109">
    <property type="entry name" value="BNAUNNG04460D PROTEIN-RELATED"/>
    <property type="match status" value="1"/>
</dbReference>
<proteinExistence type="predicted"/>
<dbReference type="PANTHER" id="PTHR34109:SF1">
    <property type="entry name" value="VOC DOMAIN-CONTAINING PROTEIN"/>
    <property type="match status" value="1"/>
</dbReference>
<evidence type="ECO:0000313" key="3">
    <source>
        <dbReference type="Proteomes" id="UP000515312"/>
    </source>
</evidence>
<dbReference type="RefSeq" id="WP_186746036.1">
    <property type="nucleotide sequence ID" value="NZ_CP060394.1"/>
</dbReference>
<dbReference type="PROSITE" id="PS51819">
    <property type="entry name" value="VOC"/>
    <property type="match status" value="1"/>
</dbReference>
<keyword evidence="3" id="KW-1185">Reference proteome</keyword>
<dbReference type="InterPro" id="IPR029068">
    <property type="entry name" value="Glyas_Bleomycin-R_OHBP_Dase"/>
</dbReference>
<dbReference type="Pfam" id="PF00903">
    <property type="entry name" value="Glyoxalase"/>
    <property type="match status" value="1"/>
</dbReference>
<dbReference type="KEGG" id="adin:H7849_09625"/>
<dbReference type="InterPro" id="IPR004360">
    <property type="entry name" value="Glyas_Fos-R_dOase_dom"/>
</dbReference>
<dbReference type="SUPFAM" id="SSF54593">
    <property type="entry name" value="Glyoxalase/Bleomycin resistance protein/Dihydroxybiphenyl dioxygenase"/>
    <property type="match status" value="1"/>
</dbReference>
<dbReference type="CDD" id="cd07246">
    <property type="entry name" value="VOC_like"/>
    <property type="match status" value="1"/>
</dbReference>
<dbReference type="InterPro" id="IPR037523">
    <property type="entry name" value="VOC_core"/>
</dbReference>
<organism evidence="2 3">
    <name type="scientific">Alloacidobacterium dinghuense</name>
    <dbReference type="NCBI Taxonomy" id="2763107"/>
    <lineage>
        <taxon>Bacteria</taxon>
        <taxon>Pseudomonadati</taxon>
        <taxon>Acidobacteriota</taxon>
        <taxon>Terriglobia</taxon>
        <taxon>Terriglobales</taxon>
        <taxon>Acidobacteriaceae</taxon>
        <taxon>Alloacidobacterium</taxon>
    </lineage>
</organism>
<dbReference type="AlphaFoldDB" id="A0A7G8BNL0"/>
<dbReference type="Proteomes" id="UP000515312">
    <property type="component" value="Chromosome"/>
</dbReference>
<dbReference type="Gene3D" id="3.30.720.120">
    <property type="match status" value="1"/>
</dbReference>
<dbReference type="EMBL" id="CP060394">
    <property type="protein sequence ID" value="QNI34130.1"/>
    <property type="molecule type" value="Genomic_DNA"/>
</dbReference>
<name>A0A7G8BNL0_9BACT</name>